<dbReference type="FunFam" id="3.40.50.720:FF:000031">
    <property type="entry name" value="Glutamyl-tRNA reductase"/>
    <property type="match status" value="1"/>
</dbReference>
<evidence type="ECO:0000256" key="11">
    <source>
        <dbReference type="RuleBase" id="RU000584"/>
    </source>
</evidence>
<accession>A0AAE0FU36</accession>
<dbReference type="Pfam" id="PF05201">
    <property type="entry name" value="GlutR_N"/>
    <property type="match status" value="1"/>
</dbReference>
<dbReference type="Pfam" id="PF01488">
    <property type="entry name" value="Shikimate_DH"/>
    <property type="match status" value="1"/>
</dbReference>
<dbReference type="AlphaFoldDB" id="A0AAE0FU36"/>
<evidence type="ECO:0000259" key="15">
    <source>
        <dbReference type="Pfam" id="PF05201"/>
    </source>
</evidence>
<feature type="active site" description="Nucleophile" evidence="8">
    <location>
        <position position="110"/>
    </location>
</feature>
<evidence type="ECO:0000256" key="2">
    <source>
        <dbReference type="ARBA" id="ARBA00005916"/>
    </source>
</evidence>
<dbReference type="InterPro" id="IPR018214">
    <property type="entry name" value="GluRdtase_CS"/>
</dbReference>
<evidence type="ECO:0000259" key="14">
    <source>
        <dbReference type="Pfam" id="PF01488"/>
    </source>
</evidence>
<feature type="binding site" evidence="9">
    <location>
        <position position="180"/>
    </location>
    <ligand>
        <name>substrate</name>
    </ligand>
</feature>
<feature type="coiled-coil region" evidence="12">
    <location>
        <begin position="370"/>
        <end position="444"/>
    </location>
</feature>
<dbReference type="SUPFAM" id="SSF69742">
    <property type="entry name" value="Glutamyl tRNA-reductase catalytic, N-terminal domain"/>
    <property type="match status" value="1"/>
</dbReference>
<keyword evidence="5 11" id="KW-0560">Oxidoreductase</keyword>
<dbReference type="HAMAP" id="MF_00087">
    <property type="entry name" value="Glu_tRNA_reductase"/>
    <property type="match status" value="1"/>
</dbReference>
<evidence type="ECO:0000313" key="16">
    <source>
        <dbReference type="EMBL" id="KAK3265658.1"/>
    </source>
</evidence>
<feature type="domain" description="Glutamyl-tRNA reductase N-terminal" evidence="15">
    <location>
        <begin position="66"/>
        <end position="216"/>
    </location>
</feature>
<keyword evidence="4 11" id="KW-0521">NADP</keyword>
<dbReference type="NCBIfam" id="TIGR01035">
    <property type="entry name" value="hemA"/>
    <property type="match status" value="1"/>
</dbReference>
<evidence type="ECO:0000259" key="13">
    <source>
        <dbReference type="Pfam" id="PF00745"/>
    </source>
</evidence>
<keyword evidence="12" id="KW-0175">Coiled coil</keyword>
<comment type="pathway">
    <text evidence="1 11">Porphyrin-containing compound metabolism; protoporphyrin-IX biosynthesis; 5-aminolevulinate from L-glutamyl-tRNA(Glu): step 1/2.</text>
</comment>
<protein>
    <recommendedName>
        <fullName evidence="3 11">Glutamyl-tRNA reductase</fullName>
        <ecNumber evidence="3 11">1.2.1.70</ecNumber>
    </recommendedName>
</protein>
<evidence type="ECO:0000256" key="3">
    <source>
        <dbReference type="ARBA" id="ARBA00012970"/>
    </source>
</evidence>
<dbReference type="InterPro" id="IPR015896">
    <property type="entry name" value="4pyrrol_synth_GluRdtase_dimer"/>
</dbReference>
<gene>
    <name evidence="16" type="ORF">CYMTET_25673</name>
</gene>
<comment type="caution">
    <text evidence="16">The sequence shown here is derived from an EMBL/GenBank/DDBJ whole genome shotgun (WGS) entry which is preliminary data.</text>
</comment>
<dbReference type="PANTHER" id="PTHR43120">
    <property type="entry name" value="GLUTAMYL-TRNA REDUCTASE 1, CHLOROPLASTIC"/>
    <property type="match status" value="1"/>
</dbReference>
<name>A0AAE0FU36_9CHLO</name>
<dbReference type="NCBIfam" id="NF000744">
    <property type="entry name" value="PRK00045.1-3"/>
    <property type="match status" value="1"/>
</dbReference>
<evidence type="ECO:0000256" key="9">
    <source>
        <dbReference type="PIRSR" id="PIRSR000445-2"/>
    </source>
</evidence>
<comment type="catalytic activity">
    <reaction evidence="7 11">
        <text>(S)-4-amino-5-oxopentanoate + tRNA(Glu) + NADP(+) = L-glutamyl-tRNA(Glu) + NADPH + H(+)</text>
        <dbReference type="Rhea" id="RHEA:12344"/>
        <dbReference type="Rhea" id="RHEA-COMP:9663"/>
        <dbReference type="Rhea" id="RHEA-COMP:9680"/>
        <dbReference type="ChEBI" id="CHEBI:15378"/>
        <dbReference type="ChEBI" id="CHEBI:57501"/>
        <dbReference type="ChEBI" id="CHEBI:57783"/>
        <dbReference type="ChEBI" id="CHEBI:58349"/>
        <dbReference type="ChEBI" id="CHEBI:78442"/>
        <dbReference type="ChEBI" id="CHEBI:78520"/>
        <dbReference type="EC" id="1.2.1.70"/>
    </reaction>
</comment>
<sequence>MQAPRSVSRPCDLASDITRRTADLAEIKQRPISATAASSEKALEQMQLLGGRAPGKPENKSSILTLGLSVHSAPVEMREQLAVPQDQWPEAIQQLCSYPHIEEAAVLSTCNRMEIYVVALSHNRGVREVEEWMCQYSGLALDELRPHLFLLKDQDATSHVLQVSAGLDSLVLGEGQILAQVKAVHEVGSTAKGFGRHLKGLFMAAITAGKRVRTETSIASGAVSVSSAAAELALMKIPTGSYDDARICIIGAGKMTRLLVKHLVSKNCTNMVIVNRSRPRVEELQADFPEANIELRLMDSLMEEVANADVIFFASSAEDPLVNKADIEAMPLCPDIVGGQRRLFDIAVPRNVDSDINELSTAHVYNVDDLREVVDANKDARNRAAEEAKELLKEEQSSFEAWRDSLETVPTIKRLRTKAEDIRAQELEKAIKKMGEGLTKKQRRAVEDLSRGIVNKMLHGPMQSLRSDGSDARTVNETIVNMHALERMFDLKPEEATAHVWEAKGRD</sequence>
<evidence type="ECO:0000313" key="17">
    <source>
        <dbReference type="Proteomes" id="UP001190700"/>
    </source>
</evidence>
<evidence type="ECO:0000256" key="12">
    <source>
        <dbReference type="SAM" id="Coils"/>
    </source>
</evidence>
<proteinExistence type="inferred from homology"/>
<comment type="similarity">
    <text evidence="2 11">Belongs to the glutamyl-tRNA reductase family.</text>
</comment>
<organism evidence="16 17">
    <name type="scientific">Cymbomonas tetramitiformis</name>
    <dbReference type="NCBI Taxonomy" id="36881"/>
    <lineage>
        <taxon>Eukaryota</taxon>
        <taxon>Viridiplantae</taxon>
        <taxon>Chlorophyta</taxon>
        <taxon>Pyramimonadophyceae</taxon>
        <taxon>Pyramimonadales</taxon>
        <taxon>Pyramimonadaceae</taxon>
        <taxon>Cymbomonas</taxon>
    </lineage>
</organism>
<dbReference type="GO" id="GO:0008883">
    <property type="term" value="F:glutamyl-tRNA reductase activity"/>
    <property type="evidence" value="ECO:0007669"/>
    <property type="project" value="UniProtKB-EC"/>
</dbReference>
<dbReference type="InterPro" id="IPR015895">
    <property type="entry name" value="4pyrrol_synth_GluRdtase_N"/>
</dbReference>
<dbReference type="EMBL" id="LGRX02013764">
    <property type="protein sequence ID" value="KAK3265658.1"/>
    <property type="molecule type" value="Genomic_DNA"/>
</dbReference>
<dbReference type="Pfam" id="PF00745">
    <property type="entry name" value="GlutR_dimer"/>
    <property type="match status" value="1"/>
</dbReference>
<evidence type="ECO:0000256" key="5">
    <source>
        <dbReference type="ARBA" id="ARBA00023002"/>
    </source>
</evidence>
<evidence type="ECO:0000256" key="6">
    <source>
        <dbReference type="ARBA" id="ARBA00023244"/>
    </source>
</evidence>
<evidence type="ECO:0000256" key="1">
    <source>
        <dbReference type="ARBA" id="ARBA00005059"/>
    </source>
</evidence>
<dbReference type="InterPro" id="IPR036291">
    <property type="entry name" value="NAD(P)-bd_dom_sf"/>
</dbReference>
<dbReference type="InterPro" id="IPR036343">
    <property type="entry name" value="GluRdtase_N_sf"/>
</dbReference>
<feature type="binding site" evidence="9">
    <location>
        <position position="169"/>
    </location>
    <ligand>
        <name>substrate</name>
    </ligand>
</feature>
<dbReference type="Proteomes" id="UP001190700">
    <property type="component" value="Unassembled WGS sequence"/>
</dbReference>
<evidence type="ECO:0000256" key="7">
    <source>
        <dbReference type="ARBA" id="ARBA00047464"/>
    </source>
</evidence>
<keyword evidence="6 11" id="KW-0627">Porphyrin biosynthesis</keyword>
<dbReference type="SUPFAM" id="SSF51735">
    <property type="entry name" value="NAD(P)-binding Rossmann-fold domains"/>
    <property type="match status" value="1"/>
</dbReference>
<dbReference type="InterPro" id="IPR006151">
    <property type="entry name" value="Shikm_DH/Glu-tRNA_Rdtase"/>
</dbReference>
<feature type="binding site" evidence="9">
    <location>
        <begin position="174"/>
        <end position="176"/>
    </location>
    <ligand>
        <name>substrate</name>
    </ligand>
</feature>
<feature type="domain" description="Tetrapyrrole biosynthesis glutamyl-tRNA reductase dimerisation" evidence="13">
    <location>
        <begin position="387"/>
        <end position="491"/>
    </location>
</feature>
<evidence type="ECO:0000256" key="8">
    <source>
        <dbReference type="PIRSR" id="PIRSR000445-1"/>
    </source>
</evidence>
<dbReference type="PANTHER" id="PTHR43120:SF1">
    <property type="entry name" value="GLUTAMYL-TRNA REDUCTASE 1, CHLOROPLASTIC"/>
    <property type="match status" value="1"/>
</dbReference>
<dbReference type="GO" id="GO:0006783">
    <property type="term" value="P:heme biosynthetic process"/>
    <property type="evidence" value="ECO:0007669"/>
    <property type="project" value="UniProtKB-ARBA"/>
</dbReference>
<feature type="site" description="Important for activity" evidence="10">
    <location>
        <position position="159"/>
    </location>
</feature>
<dbReference type="PIRSF" id="PIRSF000445">
    <property type="entry name" value="4pyrrol_synth_GluRdtase"/>
    <property type="match status" value="1"/>
</dbReference>
<feature type="binding site" evidence="9">
    <location>
        <begin position="109"/>
        <end position="112"/>
    </location>
    <ligand>
        <name>substrate</name>
    </ligand>
</feature>
<dbReference type="CDD" id="cd05213">
    <property type="entry name" value="NAD_bind_Glutamyl_tRNA_reduct"/>
    <property type="match status" value="1"/>
</dbReference>
<dbReference type="InterPro" id="IPR036453">
    <property type="entry name" value="GluRdtase_dimer_dom_sf"/>
</dbReference>
<dbReference type="FunFam" id="3.30.460.30:FF:000001">
    <property type="entry name" value="Glutamyl-tRNA reductase"/>
    <property type="match status" value="1"/>
</dbReference>
<dbReference type="InterPro" id="IPR000343">
    <property type="entry name" value="4pyrrol_synth_GluRdtase"/>
</dbReference>
<dbReference type="GO" id="GO:0050661">
    <property type="term" value="F:NADP binding"/>
    <property type="evidence" value="ECO:0007669"/>
    <property type="project" value="InterPro"/>
</dbReference>
<dbReference type="Gene3D" id="3.40.50.720">
    <property type="entry name" value="NAD(P)-binding Rossmann-like Domain"/>
    <property type="match status" value="1"/>
</dbReference>
<dbReference type="SUPFAM" id="SSF69075">
    <property type="entry name" value="Glutamyl tRNA-reductase dimerization domain"/>
    <property type="match status" value="1"/>
</dbReference>
<evidence type="ECO:0000256" key="10">
    <source>
        <dbReference type="PIRSR" id="PIRSR000445-4"/>
    </source>
</evidence>
<dbReference type="EC" id="1.2.1.70" evidence="3 11"/>
<dbReference type="Gene3D" id="3.30.460.30">
    <property type="entry name" value="Glutamyl-tRNA reductase, N-terminal domain"/>
    <property type="match status" value="1"/>
</dbReference>
<keyword evidence="17" id="KW-1185">Reference proteome</keyword>
<dbReference type="PROSITE" id="PS00747">
    <property type="entry name" value="GLUTR"/>
    <property type="match status" value="1"/>
</dbReference>
<feature type="domain" description="Quinate/shikimate 5-dehydrogenase/glutamyl-tRNA reductase" evidence="14">
    <location>
        <begin position="234"/>
        <end position="373"/>
    </location>
</feature>
<reference evidence="16 17" key="1">
    <citation type="journal article" date="2015" name="Genome Biol. Evol.">
        <title>Comparative Genomics of a Bacterivorous Green Alga Reveals Evolutionary Causalities and Consequences of Phago-Mixotrophic Mode of Nutrition.</title>
        <authorList>
            <person name="Burns J.A."/>
            <person name="Paasch A."/>
            <person name="Narechania A."/>
            <person name="Kim E."/>
        </authorList>
    </citation>
    <scope>NUCLEOTIDE SEQUENCE [LARGE SCALE GENOMIC DNA]</scope>
    <source>
        <strain evidence="16 17">PLY_AMNH</strain>
    </source>
</reference>
<evidence type="ECO:0000256" key="4">
    <source>
        <dbReference type="ARBA" id="ARBA00022857"/>
    </source>
</evidence>